<dbReference type="InterPro" id="IPR010930">
    <property type="entry name" value="Flg_bb/hook_C_dom"/>
</dbReference>
<evidence type="ECO:0000313" key="8">
    <source>
        <dbReference type="EMBL" id="MFC4161848.1"/>
    </source>
</evidence>
<comment type="similarity">
    <text evidence="2 4">Belongs to the flagella basal body rod proteins family.</text>
</comment>
<dbReference type="RefSeq" id="WP_378168434.1">
    <property type="nucleotide sequence ID" value="NZ_JBHSBU010000002.1"/>
</dbReference>
<feature type="domain" description="Flagellar basal body rod protein N-terminal" evidence="5">
    <location>
        <begin position="7"/>
        <end position="34"/>
    </location>
</feature>
<evidence type="ECO:0000313" key="9">
    <source>
        <dbReference type="Proteomes" id="UP001595791"/>
    </source>
</evidence>
<proteinExistence type="inferred from homology"/>
<dbReference type="EMBL" id="JBHSBU010000002">
    <property type="protein sequence ID" value="MFC4161848.1"/>
    <property type="molecule type" value="Genomic_DNA"/>
</dbReference>
<dbReference type="PANTHER" id="PTHR30435:SF19">
    <property type="entry name" value="FLAGELLAR BASAL-BODY ROD PROTEIN FLGG"/>
    <property type="match status" value="1"/>
</dbReference>
<dbReference type="InterPro" id="IPR001444">
    <property type="entry name" value="Flag_bb_rod_N"/>
</dbReference>
<keyword evidence="8" id="KW-0969">Cilium</keyword>
<dbReference type="Pfam" id="PF00460">
    <property type="entry name" value="Flg_bb_rod"/>
    <property type="match status" value="1"/>
</dbReference>
<feature type="domain" description="Flagellar hook protein FlgE/F/G-like D1" evidence="7">
    <location>
        <begin position="85"/>
        <end position="126"/>
    </location>
</feature>
<dbReference type="SUPFAM" id="SSF117143">
    <property type="entry name" value="Flagellar hook protein flgE"/>
    <property type="match status" value="1"/>
</dbReference>
<protein>
    <submittedName>
        <fullName evidence="8">Flagellar hook-basal body protein</fullName>
    </submittedName>
</protein>
<organism evidence="8 9">
    <name type="scientific">Chitinimonas lacunae</name>
    <dbReference type="NCBI Taxonomy" id="1963018"/>
    <lineage>
        <taxon>Bacteria</taxon>
        <taxon>Pseudomonadati</taxon>
        <taxon>Pseudomonadota</taxon>
        <taxon>Betaproteobacteria</taxon>
        <taxon>Neisseriales</taxon>
        <taxon>Chitinibacteraceae</taxon>
        <taxon>Chitinimonas</taxon>
    </lineage>
</organism>
<evidence type="ECO:0000256" key="4">
    <source>
        <dbReference type="RuleBase" id="RU362116"/>
    </source>
</evidence>
<dbReference type="PANTHER" id="PTHR30435">
    <property type="entry name" value="FLAGELLAR PROTEIN"/>
    <property type="match status" value="1"/>
</dbReference>
<dbReference type="Pfam" id="PF22692">
    <property type="entry name" value="LlgE_F_G_D1"/>
    <property type="match status" value="1"/>
</dbReference>
<comment type="subcellular location">
    <subcellularLocation>
        <location evidence="1 4">Bacterial flagellum basal body</location>
    </subcellularLocation>
</comment>
<sequence>MDASKIALQGLRNDVQRLDVLSQNLVNANTPGYRRLALVARPFADVLSASHATATPLSVSVPQWQPITDERPGALQSTGRALDLALTGPGYFEVKTPDGLAYTRKGNFQIDPRGRLVTEQGYPVLGREGELLLGTGTPHIDASGRISVDGKPVGQLRVVQLDQASAALEELGHGLYGYSGTVEPLGNEAVSLSQGQLEGANTVARREMVELMATMRHFEAQTKLLQGYGEAMSSAIQEIGKF</sequence>
<evidence type="ECO:0000256" key="2">
    <source>
        <dbReference type="ARBA" id="ARBA00009677"/>
    </source>
</evidence>
<keyword evidence="3 4" id="KW-0975">Bacterial flagellum</keyword>
<evidence type="ECO:0000259" key="5">
    <source>
        <dbReference type="Pfam" id="PF00460"/>
    </source>
</evidence>
<dbReference type="InterPro" id="IPR020013">
    <property type="entry name" value="Flagellar_FlgE/F/G"/>
</dbReference>
<evidence type="ECO:0000256" key="1">
    <source>
        <dbReference type="ARBA" id="ARBA00004117"/>
    </source>
</evidence>
<reference evidence="9" key="1">
    <citation type="journal article" date="2019" name="Int. J. Syst. Evol. Microbiol.">
        <title>The Global Catalogue of Microorganisms (GCM) 10K type strain sequencing project: providing services to taxonomists for standard genome sequencing and annotation.</title>
        <authorList>
            <consortium name="The Broad Institute Genomics Platform"/>
            <consortium name="The Broad Institute Genome Sequencing Center for Infectious Disease"/>
            <person name="Wu L."/>
            <person name="Ma J."/>
        </authorList>
    </citation>
    <scope>NUCLEOTIDE SEQUENCE [LARGE SCALE GENOMIC DNA]</scope>
    <source>
        <strain evidence="9">LMG 29894</strain>
    </source>
</reference>
<comment type="caution">
    <text evidence="8">The sequence shown here is derived from an EMBL/GenBank/DDBJ whole genome shotgun (WGS) entry which is preliminary data.</text>
</comment>
<dbReference type="InterPro" id="IPR037925">
    <property type="entry name" value="FlgE/F/G-like"/>
</dbReference>
<evidence type="ECO:0000256" key="3">
    <source>
        <dbReference type="ARBA" id="ARBA00023143"/>
    </source>
</evidence>
<keyword evidence="9" id="KW-1185">Reference proteome</keyword>
<evidence type="ECO:0000259" key="7">
    <source>
        <dbReference type="Pfam" id="PF22692"/>
    </source>
</evidence>
<dbReference type="InterPro" id="IPR053967">
    <property type="entry name" value="LlgE_F_G-like_D1"/>
</dbReference>
<keyword evidence="8" id="KW-0282">Flagellum</keyword>
<accession>A0ABV8MUE0</accession>
<evidence type="ECO:0000259" key="6">
    <source>
        <dbReference type="Pfam" id="PF06429"/>
    </source>
</evidence>
<dbReference type="Pfam" id="PF06429">
    <property type="entry name" value="Flg_bbr_C"/>
    <property type="match status" value="1"/>
</dbReference>
<keyword evidence="8" id="KW-0966">Cell projection</keyword>
<dbReference type="Proteomes" id="UP001595791">
    <property type="component" value="Unassembled WGS sequence"/>
</dbReference>
<name>A0ABV8MUE0_9NEIS</name>
<dbReference type="NCBIfam" id="TIGR03506">
    <property type="entry name" value="FlgEFG_subfam"/>
    <property type="match status" value="1"/>
</dbReference>
<feature type="domain" description="Flagellar basal-body/hook protein C-terminal" evidence="6">
    <location>
        <begin position="194"/>
        <end position="237"/>
    </location>
</feature>
<gene>
    <name evidence="8" type="ORF">ACFOW7_21140</name>
</gene>